<organism evidence="4 5">
    <name type="scientific">Priapulus caudatus</name>
    <name type="common">Priapulid worm</name>
    <dbReference type="NCBI Taxonomy" id="37621"/>
    <lineage>
        <taxon>Eukaryota</taxon>
        <taxon>Metazoa</taxon>
        <taxon>Ecdysozoa</taxon>
        <taxon>Scalidophora</taxon>
        <taxon>Priapulida</taxon>
        <taxon>Priapulimorpha</taxon>
        <taxon>Priapulimorphida</taxon>
        <taxon>Priapulidae</taxon>
        <taxon>Priapulus</taxon>
    </lineage>
</organism>
<dbReference type="InterPro" id="IPR045323">
    <property type="entry name" value="CCDC34"/>
</dbReference>
<feature type="compositionally biased region" description="Acidic residues" evidence="2">
    <location>
        <begin position="100"/>
        <end position="110"/>
    </location>
</feature>
<feature type="compositionally biased region" description="Basic residues" evidence="2">
    <location>
        <begin position="10"/>
        <end position="22"/>
    </location>
</feature>
<gene>
    <name evidence="5" type="primary">LOC106809889</name>
</gene>
<feature type="region of interest" description="Disordered" evidence="2">
    <location>
        <begin position="53"/>
        <end position="121"/>
    </location>
</feature>
<evidence type="ECO:0000256" key="1">
    <source>
        <dbReference type="SAM" id="Coils"/>
    </source>
</evidence>
<feature type="compositionally biased region" description="Low complexity" evidence="2">
    <location>
        <begin position="65"/>
        <end position="79"/>
    </location>
</feature>
<feature type="coiled-coil region" evidence="1">
    <location>
        <begin position="148"/>
        <end position="266"/>
    </location>
</feature>
<name>A0ABM1E8U1_PRICU</name>
<protein>
    <submittedName>
        <fullName evidence="5">Coiled-coil domain-containing protein 34-like</fullName>
    </submittedName>
</protein>
<dbReference type="PANTHER" id="PTHR23247:SF2">
    <property type="entry name" value="COILED-COIL DOMAIN-CONTAINING PROTEIN 34"/>
    <property type="match status" value="1"/>
</dbReference>
<proteinExistence type="predicted"/>
<evidence type="ECO:0000259" key="3">
    <source>
        <dbReference type="Pfam" id="PF13904"/>
    </source>
</evidence>
<keyword evidence="1" id="KW-0175">Coiled coil</keyword>
<dbReference type="InterPro" id="IPR025259">
    <property type="entry name" value="CCDC34/181"/>
</dbReference>
<sequence length="354" mass="40397">MSDRYDSSSHHTKTSTPKKYHPHTTPLLDESVASTVTRDEAVASTLESLSLHSEPVCKSAGINQSTTVSTSSGTGKSATCRTLAEDGDDVFQELPVDGCSSDDSETETEGEISKGRLSMSSAAEPCIPPWEKWLVQKEMQRRRSLSDLARKEEVALHLQKEQEKQRDQKKSLANAHFKQWLREKEANNILAKQSADKRKILQDQEREAKRKLREKAKVRYTEWLAQKQKEDLARVQKEIEQNMVEKKQAEERRRKADIAFKQWRRESESRLESLPAGYLTDYPVPTYCNPNPWIPPDIPKPKNEPHTPRKKLPKSSTMNVRRPRTSQAGGMRSISVQVYNTRCNSRSAKSLQLL</sequence>
<dbReference type="Proteomes" id="UP000695022">
    <property type="component" value="Unplaced"/>
</dbReference>
<dbReference type="PANTHER" id="PTHR23247">
    <property type="entry name" value="NY-REN-41 ANTIGEN L15 -RELATED"/>
    <property type="match status" value="1"/>
</dbReference>
<feature type="region of interest" description="Disordered" evidence="2">
    <location>
        <begin position="1"/>
        <end position="33"/>
    </location>
</feature>
<accession>A0ABM1E8U1</accession>
<evidence type="ECO:0000313" key="4">
    <source>
        <dbReference type="Proteomes" id="UP000695022"/>
    </source>
</evidence>
<dbReference type="GeneID" id="106809889"/>
<dbReference type="Pfam" id="PF13904">
    <property type="entry name" value="CCDC34"/>
    <property type="match status" value="1"/>
</dbReference>
<feature type="region of interest" description="Disordered" evidence="2">
    <location>
        <begin position="295"/>
        <end position="331"/>
    </location>
</feature>
<dbReference type="RefSeq" id="XP_014668612.1">
    <property type="nucleotide sequence ID" value="XM_014813126.1"/>
</dbReference>
<feature type="domain" description="Coiled-coil" evidence="3">
    <location>
        <begin position="129"/>
        <end position="293"/>
    </location>
</feature>
<keyword evidence="4" id="KW-1185">Reference proteome</keyword>
<reference evidence="5" key="1">
    <citation type="submission" date="2025-08" db="UniProtKB">
        <authorList>
            <consortium name="RefSeq"/>
        </authorList>
    </citation>
    <scope>IDENTIFICATION</scope>
</reference>
<evidence type="ECO:0000313" key="5">
    <source>
        <dbReference type="RefSeq" id="XP_014668612.1"/>
    </source>
</evidence>
<evidence type="ECO:0000256" key="2">
    <source>
        <dbReference type="SAM" id="MobiDB-lite"/>
    </source>
</evidence>